<accession>A0ABV1HY64</accession>
<gene>
    <name evidence="1" type="primary">thiS</name>
    <name evidence="1" type="ORF">WMO62_03305</name>
</gene>
<dbReference type="NCBIfam" id="TIGR01683">
    <property type="entry name" value="thiS"/>
    <property type="match status" value="1"/>
</dbReference>
<dbReference type="RefSeq" id="WP_118438446.1">
    <property type="nucleotide sequence ID" value="NZ_JBBMFC010000004.1"/>
</dbReference>
<dbReference type="InterPro" id="IPR016155">
    <property type="entry name" value="Mopterin_synth/thiamin_S_b"/>
</dbReference>
<dbReference type="CDD" id="cd00565">
    <property type="entry name" value="Ubl_ThiS"/>
    <property type="match status" value="1"/>
</dbReference>
<protein>
    <submittedName>
        <fullName evidence="1">Sulfur carrier protein ThiS</fullName>
    </submittedName>
</protein>
<dbReference type="Pfam" id="PF02597">
    <property type="entry name" value="ThiS"/>
    <property type="match status" value="1"/>
</dbReference>
<dbReference type="Gene3D" id="3.10.20.30">
    <property type="match status" value="1"/>
</dbReference>
<sequence length="64" mass="7190">MVKINGEDKEIAGRNLLEYLNEAGFETERVVVEKNLEIIPKDQFGQVVIQDEDVIEVVRFVGGG</sequence>
<dbReference type="InterPro" id="IPR003749">
    <property type="entry name" value="ThiS/MoaD-like"/>
</dbReference>
<name>A0ABV1HY64_9FIRM</name>
<evidence type="ECO:0000313" key="2">
    <source>
        <dbReference type="Proteomes" id="UP001470288"/>
    </source>
</evidence>
<proteinExistence type="predicted"/>
<dbReference type="InterPro" id="IPR012675">
    <property type="entry name" value="Beta-grasp_dom_sf"/>
</dbReference>
<reference evidence="1 2" key="1">
    <citation type="submission" date="2024-03" db="EMBL/GenBank/DDBJ databases">
        <title>Human intestinal bacterial collection.</title>
        <authorList>
            <person name="Pauvert C."/>
            <person name="Hitch T.C.A."/>
            <person name="Clavel T."/>
        </authorList>
    </citation>
    <scope>NUCLEOTIDE SEQUENCE [LARGE SCALE GENOMIC DNA]</scope>
    <source>
        <strain evidence="1 2">CLA-AA-H78B</strain>
    </source>
</reference>
<dbReference type="PANTHER" id="PTHR34472:SF1">
    <property type="entry name" value="SULFUR CARRIER PROTEIN THIS"/>
    <property type="match status" value="1"/>
</dbReference>
<evidence type="ECO:0000313" key="1">
    <source>
        <dbReference type="EMBL" id="MEQ2577869.1"/>
    </source>
</evidence>
<dbReference type="SUPFAM" id="SSF54285">
    <property type="entry name" value="MoaD/ThiS"/>
    <property type="match status" value="1"/>
</dbReference>
<dbReference type="InterPro" id="IPR010035">
    <property type="entry name" value="Thi_S"/>
</dbReference>
<keyword evidence="2" id="KW-1185">Reference proteome</keyword>
<organism evidence="1 2">
    <name type="scientific">Hominiventricola aquisgranensis</name>
    <dbReference type="NCBI Taxonomy" id="3133164"/>
    <lineage>
        <taxon>Bacteria</taxon>
        <taxon>Bacillati</taxon>
        <taxon>Bacillota</taxon>
        <taxon>Clostridia</taxon>
        <taxon>Lachnospirales</taxon>
        <taxon>Lachnospiraceae</taxon>
        <taxon>Hominiventricola</taxon>
    </lineage>
</organism>
<dbReference type="Proteomes" id="UP001470288">
    <property type="component" value="Unassembled WGS sequence"/>
</dbReference>
<dbReference type="PANTHER" id="PTHR34472">
    <property type="entry name" value="SULFUR CARRIER PROTEIN THIS"/>
    <property type="match status" value="1"/>
</dbReference>
<comment type="caution">
    <text evidence="1">The sequence shown here is derived from an EMBL/GenBank/DDBJ whole genome shotgun (WGS) entry which is preliminary data.</text>
</comment>
<dbReference type="EMBL" id="JBBMFC010000004">
    <property type="protein sequence ID" value="MEQ2577869.1"/>
    <property type="molecule type" value="Genomic_DNA"/>
</dbReference>